<evidence type="ECO:0000313" key="1">
    <source>
        <dbReference type="EMBL" id="KAG7123074.1"/>
    </source>
</evidence>
<organism evidence="1 2">
    <name type="scientific">Verticillium longisporum</name>
    <name type="common">Verticillium dahliae var. longisporum</name>
    <dbReference type="NCBI Taxonomy" id="100787"/>
    <lineage>
        <taxon>Eukaryota</taxon>
        <taxon>Fungi</taxon>
        <taxon>Dikarya</taxon>
        <taxon>Ascomycota</taxon>
        <taxon>Pezizomycotina</taxon>
        <taxon>Sordariomycetes</taxon>
        <taxon>Hypocreomycetidae</taxon>
        <taxon>Glomerellales</taxon>
        <taxon>Plectosphaerellaceae</taxon>
        <taxon>Verticillium</taxon>
    </lineage>
</organism>
<gene>
    <name evidence="1" type="ORF">HYQ45_014124</name>
</gene>
<dbReference type="AlphaFoldDB" id="A0A8I2ZCV2"/>
<protein>
    <submittedName>
        <fullName evidence="1">Uncharacterized protein</fullName>
    </submittedName>
</protein>
<accession>A0A8I2ZCV2</accession>
<comment type="caution">
    <text evidence="1">The sequence shown here is derived from an EMBL/GenBank/DDBJ whole genome shotgun (WGS) entry which is preliminary data.</text>
</comment>
<evidence type="ECO:0000313" key="2">
    <source>
        <dbReference type="Proteomes" id="UP000689129"/>
    </source>
</evidence>
<dbReference type="Proteomes" id="UP000689129">
    <property type="component" value="Unassembled WGS sequence"/>
</dbReference>
<name>A0A8I2ZCV2_VERLO</name>
<proteinExistence type="predicted"/>
<sequence>MRRPPVTIATTEGGNCASCLGESGVDQGCYNEPLFHVEPRYSGEKTTKPELTVKALESHRTTATQSQLSGHAYPLPLLFSRSSYSST</sequence>
<dbReference type="EMBL" id="JAEMWZ010000351">
    <property type="protein sequence ID" value="KAG7123074.1"/>
    <property type="molecule type" value="Genomic_DNA"/>
</dbReference>
<reference evidence="1" key="1">
    <citation type="journal article" date="2021" name="Mol. Plant Pathol.">
        <title>A 20-kb lineage-specific genomic region tames virulence in pathogenic amphidiploid Verticillium longisporum.</title>
        <authorList>
            <person name="Harting R."/>
            <person name="Starke J."/>
            <person name="Kusch H."/>
            <person name="Poggeler S."/>
            <person name="Maurus I."/>
            <person name="Schluter R."/>
            <person name="Landesfeind M."/>
            <person name="Bulla I."/>
            <person name="Nowrousian M."/>
            <person name="de Jonge R."/>
            <person name="Stahlhut G."/>
            <person name="Hoff K.J."/>
            <person name="Asshauer K.P."/>
            <person name="Thurmer A."/>
            <person name="Stanke M."/>
            <person name="Daniel R."/>
            <person name="Morgenstern B."/>
            <person name="Thomma B.P.H.J."/>
            <person name="Kronstad J.W."/>
            <person name="Braus-Stromeyer S.A."/>
            <person name="Braus G.H."/>
        </authorList>
    </citation>
    <scope>NUCLEOTIDE SEQUENCE</scope>
    <source>
        <strain evidence="1">Vl32</strain>
    </source>
</reference>